<accession>A0ABQ5SMY2</accession>
<evidence type="ECO:0000259" key="3">
    <source>
        <dbReference type="Pfam" id="PF05548"/>
    </source>
</evidence>
<feature type="compositionally biased region" description="Polar residues" evidence="1">
    <location>
        <begin position="549"/>
        <end position="558"/>
    </location>
</feature>
<feature type="domain" description="Peptidase M11 gametolysin" evidence="3">
    <location>
        <begin position="209"/>
        <end position="496"/>
    </location>
</feature>
<dbReference type="InterPro" id="IPR008752">
    <property type="entry name" value="Peptidase_M11"/>
</dbReference>
<reference evidence="4 5" key="1">
    <citation type="journal article" date="2023" name="IScience">
        <title>Expanded male sex-determining region conserved during the evolution of homothallism in the green alga Volvox.</title>
        <authorList>
            <person name="Yamamoto K."/>
            <person name="Matsuzaki R."/>
            <person name="Mahakham W."/>
            <person name="Heman W."/>
            <person name="Sekimoto H."/>
            <person name="Kawachi M."/>
            <person name="Minakuchi Y."/>
            <person name="Toyoda A."/>
            <person name="Nozaki H."/>
        </authorList>
    </citation>
    <scope>NUCLEOTIDE SEQUENCE [LARGE SCALE GENOMIC DNA]</scope>
    <source>
        <strain evidence="4 5">NIES-4468</strain>
    </source>
</reference>
<feature type="compositionally biased region" description="Pro residues" evidence="1">
    <location>
        <begin position="661"/>
        <end position="790"/>
    </location>
</feature>
<feature type="signal peptide" evidence="2">
    <location>
        <begin position="1"/>
        <end position="24"/>
    </location>
</feature>
<feature type="chain" id="PRO_5045554430" description="Peptidase M11 gametolysin domain-containing protein" evidence="2">
    <location>
        <begin position="25"/>
        <end position="790"/>
    </location>
</feature>
<feature type="region of interest" description="Disordered" evidence="1">
    <location>
        <begin position="547"/>
        <end position="790"/>
    </location>
</feature>
<evidence type="ECO:0000256" key="2">
    <source>
        <dbReference type="SAM" id="SignalP"/>
    </source>
</evidence>
<proteinExistence type="predicted"/>
<dbReference type="Pfam" id="PF05548">
    <property type="entry name" value="Peptidase_M11"/>
    <property type="match status" value="1"/>
</dbReference>
<keyword evidence="2" id="KW-0732">Signal</keyword>
<evidence type="ECO:0000313" key="5">
    <source>
        <dbReference type="Proteomes" id="UP001165090"/>
    </source>
</evidence>
<organism evidence="4 5">
    <name type="scientific">Volvox africanus</name>
    <dbReference type="NCBI Taxonomy" id="51714"/>
    <lineage>
        <taxon>Eukaryota</taxon>
        <taxon>Viridiplantae</taxon>
        <taxon>Chlorophyta</taxon>
        <taxon>core chlorophytes</taxon>
        <taxon>Chlorophyceae</taxon>
        <taxon>CS clade</taxon>
        <taxon>Chlamydomonadales</taxon>
        <taxon>Volvocaceae</taxon>
        <taxon>Volvox</taxon>
    </lineage>
</organism>
<feature type="non-terminal residue" evidence="4">
    <location>
        <position position="790"/>
    </location>
</feature>
<evidence type="ECO:0000313" key="4">
    <source>
        <dbReference type="EMBL" id="GLI71343.1"/>
    </source>
</evidence>
<feature type="compositionally biased region" description="Pro residues" evidence="1">
    <location>
        <begin position="582"/>
        <end position="639"/>
    </location>
</feature>
<sequence>MVSGFKRLLANIALVLLASRALLALGSLEACGGPAAASNCSVYPQRLPPPPQPSWTPQLPAIRQSPHISSSVPCAYLEGELDVLVYERQMAATMLRDDGGGATVVKLLDERGALRYAGYRVRLRCSQNDDASGGLGSGGGTATARPQPSRRALLQGDVVGSVNGDKDVDAKTITVTRPAVSQEPFSYELAEVFGPADKKDGLFGPRNLSSAIFMLSFCGWNAPYSADTFRAMWLNGPETPPNASTMQNYFNYCSQGAVRISRETQAIFNVQLPCNGVAGNRPYDFKTRCTEVELYAWMSLAESYVQKVTRTDISDFKQRIAVLPMEVYAKCSWEALASIGCTGTRCFVWMSGRRSSDLTAYMHETGHNLGLQHSGRAGSSFEYADLSCTMGLGLTCFNAANMWRLGWQSPLPGADLTGATLSVGRPRRFTLPGQNSALQSHVRVVPTWALPDGEVQDSETLAPAPVFYVALRLREPPFELLDPPADRVYVYTSQATQAVNSYVGTFLQAILDIGEEFRAGMPYGLVVRVWSMTSERNAIVSICRAGGTSEAQGGNSCSDGRDNDCDGLVDEEDPDCFGVVPSPSPPPSLPLPPSPPPSPPPSLPLAPPSPPSPRQPPKRPPPLRPAVPPRSLRSPPPLPPRRKPPPPQRQWMPMEPSRALSPPPPPPPRPPLPVPPRPPSPLSPPTPPPQPPPSHPPSPLHPPLRFPSPPPSPPPSPLLSPPPPSPLSPSPLPSSQPPPPPPPPRSPSFPSPRPLRPLPPRTPHLPVPPPHCPSPPPPALPRSLLPPPSH</sequence>
<name>A0ABQ5SMY2_9CHLO</name>
<comment type="caution">
    <text evidence="4">The sequence shown here is derived from an EMBL/GenBank/DDBJ whole genome shotgun (WGS) entry which is preliminary data.</text>
</comment>
<feature type="compositionally biased region" description="Acidic residues" evidence="1">
    <location>
        <begin position="565"/>
        <end position="575"/>
    </location>
</feature>
<dbReference type="SUPFAM" id="SSF55486">
    <property type="entry name" value="Metalloproteases ('zincins'), catalytic domain"/>
    <property type="match status" value="1"/>
</dbReference>
<keyword evidence="5" id="KW-1185">Reference proteome</keyword>
<dbReference type="Proteomes" id="UP001165090">
    <property type="component" value="Unassembled WGS sequence"/>
</dbReference>
<dbReference type="EMBL" id="BSDZ01000112">
    <property type="protein sequence ID" value="GLI71343.1"/>
    <property type="molecule type" value="Genomic_DNA"/>
</dbReference>
<gene>
    <name evidence="4" type="ORF">VaNZ11_016505</name>
</gene>
<evidence type="ECO:0000256" key="1">
    <source>
        <dbReference type="SAM" id="MobiDB-lite"/>
    </source>
</evidence>
<protein>
    <recommendedName>
        <fullName evidence="3">Peptidase M11 gametolysin domain-containing protein</fullName>
    </recommendedName>
</protein>